<dbReference type="EMBL" id="VOLT01000013">
    <property type="protein sequence ID" value="TWX64503.1"/>
    <property type="molecule type" value="Genomic_DNA"/>
</dbReference>
<feature type="transmembrane region" description="Helical" evidence="1">
    <location>
        <begin position="26"/>
        <end position="45"/>
    </location>
</feature>
<dbReference type="RefSeq" id="WP_146790990.1">
    <property type="nucleotide sequence ID" value="NZ_VOLT01000013.1"/>
</dbReference>
<dbReference type="AlphaFoldDB" id="A0A5C6Q6M9"/>
<keyword evidence="1" id="KW-1133">Transmembrane helix</keyword>
<keyword evidence="1" id="KW-0812">Transmembrane</keyword>
<keyword evidence="3" id="KW-1185">Reference proteome</keyword>
<dbReference type="Proteomes" id="UP000321822">
    <property type="component" value="Unassembled WGS sequence"/>
</dbReference>
<keyword evidence="1" id="KW-0472">Membrane</keyword>
<reference evidence="2 3" key="1">
    <citation type="submission" date="2019-07" db="EMBL/GenBank/DDBJ databases">
        <title>Genomes of sea-ice associated Colwellia species.</title>
        <authorList>
            <person name="Bowman J.P."/>
        </authorList>
    </citation>
    <scope>NUCLEOTIDE SEQUENCE [LARGE SCALE GENOMIC DNA]</scope>
    <source>
        <strain evidence="2 3">ACAM 459</strain>
    </source>
</reference>
<accession>A0A5C6Q6M9</accession>
<sequence length="251" mass="29311">MVAANIVIKSCYFVNDFSCYEIAKDFASPVLATIAILFSVLIAFMQLSKQHKNTLELKKEETKSKTRIDLFKEINVLLESSNTKIREVHSYCFGKKYSNLEMRAEIDHVEFLELMKNFSNALLVVASKMESHEIVNFKLFRVFRFALYSIHHDLLALQKEQDRFKVLESLIKLTDDSMMYFGDFQVCMQNMAYGVVFDSTVPQRIPADKRIKVITNCPENLDKLHIYFERESNWGKNCLKYENEAKEEFSS</sequence>
<name>A0A5C6Q6M9_9GAMM</name>
<proteinExistence type="predicted"/>
<organism evidence="2 3">
    <name type="scientific">Colwellia demingiae</name>
    <dbReference type="NCBI Taxonomy" id="89401"/>
    <lineage>
        <taxon>Bacteria</taxon>
        <taxon>Pseudomonadati</taxon>
        <taxon>Pseudomonadota</taxon>
        <taxon>Gammaproteobacteria</taxon>
        <taxon>Alteromonadales</taxon>
        <taxon>Colwelliaceae</taxon>
        <taxon>Colwellia</taxon>
    </lineage>
</organism>
<evidence type="ECO:0000256" key="1">
    <source>
        <dbReference type="SAM" id="Phobius"/>
    </source>
</evidence>
<comment type="caution">
    <text evidence="2">The sequence shown here is derived from an EMBL/GenBank/DDBJ whole genome shotgun (WGS) entry which is preliminary data.</text>
</comment>
<evidence type="ECO:0000313" key="3">
    <source>
        <dbReference type="Proteomes" id="UP000321822"/>
    </source>
</evidence>
<gene>
    <name evidence="2" type="ORF">ESZ36_19520</name>
</gene>
<protein>
    <submittedName>
        <fullName evidence="2">Uncharacterized protein</fullName>
    </submittedName>
</protein>
<evidence type="ECO:0000313" key="2">
    <source>
        <dbReference type="EMBL" id="TWX64503.1"/>
    </source>
</evidence>
<dbReference type="OrthoDB" id="7057308at2"/>